<gene>
    <name evidence="8" type="ORF">D4764_12G0003800</name>
</gene>
<dbReference type="Gene3D" id="1.20.1070.10">
    <property type="entry name" value="Rhodopsin 7-helix transmembrane proteins"/>
    <property type="match status" value="1"/>
</dbReference>
<dbReference type="SUPFAM" id="SSF81321">
    <property type="entry name" value="Family A G protein-coupled receptor-like"/>
    <property type="match status" value="1"/>
</dbReference>
<dbReference type="PANTHER" id="PTHR26451:SF886">
    <property type="entry name" value="GROWTH HORMONE SECRETAGOGUE RECEPTOR TYPE 1-LIKE-RELATED"/>
    <property type="match status" value="1"/>
</dbReference>
<dbReference type="FunFam" id="1.20.1070.10:FF:000096">
    <property type="entry name" value="Odorant receptor 131-2"/>
    <property type="match status" value="1"/>
</dbReference>
<organism evidence="8 9">
    <name type="scientific">Takifugu flavidus</name>
    <name type="common">sansaifugu</name>
    <dbReference type="NCBI Taxonomy" id="433684"/>
    <lineage>
        <taxon>Eukaryota</taxon>
        <taxon>Metazoa</taxon>
        <taxon>Chordata</taxon>
        <taxon>Craniata</taxon>
        <taxon>Vertebrata</taxon>
        <taxon>Euteleostomi</taxon>
        <taxon>Actinopterygii</taxon>
        <taxon>Neopterygii</taxon>
        <taxon>Teleostei</taxon>
        <taxon>Neoteleostei</taxon>
        <taxon>Acanthomorphata</taxon>
        <taxon>Eupercaria</taxon>
        <taxon>Tetraodontiformes</taxon>
        <taxon>Tetradontoidea</taxon>
        <taxon>Tetraodontidae</taxon>
        <taxon>Takifugu</taxon>
    </lineage>
</organism>
<dbReference type="GO" id="GO:0004984">
    <property type="term" value="F:olfactory receptor activity"/>
    <property type="evidence" value="ECO:0007669"/>
    <property type="project" value="TreeGrafter"/>
</dbReference>
<dbReference type="GO" id="GO:0016020">
    <property type="term" value="C:membrane"/>
    <property type="evidence" value="ECO:0007669"/>
    <property type="project" value="UniProtKB-SubCell"/>
</dbReference>
<dbReference type="Pfam" id="PF00001">
    <property type="entry name" value="7tm_1"/>
    <property type="match status" value="1"/>
</dbReference>
<evidence type="ECO:0000256" key="2">
    <source>
        <dbReference type="ARBA" id="ARBA00022692"/>
    </source>
</evidence>
<feature type="transmembrane region" description="Helical" evidence="6">
    <location>
        <begin position="7"/>
        <end position="33"/>
    </location>
</feature>
<keyword evidence="3 6" id="KW-1133">Transmembrane helix</keyword>
<feature type="domain" description="G-protein coupled receptors family 1 profile" evidence="7">
    <location>
        <begin position="1"/>
        <end position="156"/>
    </location>
</feature>
<evidence type="ECO:0000256" key="6">
    <source>
        <dbReference type="SAM" id="Phobius"/>
    </source>
</evidence>
<name>A0A5C6PFI9_9TELE</name>
<dbReference type="AlphaFoldDB" id="A0A5C6PFI9"/>
<reference evidence="8 9" key="1">
    <citation type="submission" date="2019-04" db="EMBL/GenBank/DDBJ databases">
        <title>Chromosome genome assembly for Takifugu flavidus.</title>
        <authorList>
            <person name="Xiao S."/>
        </authorList>
    </citation>
    <scope>NUCLEOTIDE SEQUENCE [LARGE SCALE GENOMIC DNA]</scope>
    <source>
        <strain evidence="8">HTHZ2018</strain>
        <tissue evidence="8">Muscle</tissue>
    </source>
</reference>
<dbReference type="InterPro" id="IPR000276">
    <property type="entry name" value="GPCR_Rhodpsn"/>
</dbReference>
<dbReference type="InterPro" id="IPR017452">
    <property type="entry name" value="GPCR_Rhodpsn_7TM"/>
</dbReference>
<comment type="subcellular location">
    <subcellularLocation>
        <location evidence="1">Membrane</location>
    </subcellularLocation>
</comment>
<proteinExistence type="predicted"/>
<evidence type="ECO:0000256" key="5">
    <source>
        <dbReference type="SAM" id="MobiDB-lite"/>
    </source>
</evidence>
<dbReference type="EMBL" id="RHFK02000004">
    <property type="protein sequence ID" value="TWW76990.1"/>
    <property type="molecule type" value="Genomic_DNA"/>
</dbReference>
<dbReference type="Proteomes" id="UP000324091">
    <property type="component" value="Chromosome 12"/>
</dbReference>
<keyword evidence="4 6" id="KW-0472">Membrane</keyword>
<keyword evidence="2 6" id="KW-0812">Transmembrane</keyword>
<evidence type="ECO:0000259" key="7">
    <source>
        <dbReference type="PROSITE" id="PS50262"/>
    </source>
</evidence>
<dbReference type="GO" id="GO:0004930">
    <property type="term" value="F:G protein-coupled receptor activity"/>
    <property type="evidence" value="ECO:0007669"/>
    <property type="project" value="InterPro"/>
</dbReference>
<dbReference type="InterPro" id="IPR052921">
    <property type="entry name" value="GPCR1_Superfamily_Member"/>
</dbReference>
<feature type="transmembrane region" description="Helical" evidence="6">
    <location>
        <begin position="101"/>
        <end position="122"/>
    </location>
</feature>
<accession>A0A5C6PFI9</accession>
<feature type="region of interest" description="Disordered" evidence="5">
    <location>
        <begin position="181"/>
        <end position="208"/>
    </location>
</feature>
<dbReference type="PROSITE" id="PS50262">
    <property type="entry name" value="G_PROTEIN_RECEP_F1_2"/>
    <property type="match status" value="1"/>
</dbReference>
<protein>
    <recommendedName>
        <fullName evidence="7">G-protein coupled receptors family 1 profile domain-containing protein</fullName>
    </recommendedName>
</protein>
<sequence length="208" mass="23924">MQVSLCIVFYLIVCLSIFVTPVTLTAMTLERYVAICLPLRHPELCSLHNTQKCILIILTVSSVPCFIILSTFFAAASSSVYTQHKLCSMEMFVSIPWQNHFNFAVYQFYFFIMSITITFSYVKIMKVAKAASGENKKSTWKGLSTVILHAFQLLLCLIQLWCPFLESAALLLMAGWVERRGEERRGEERRGEERREREKRRGEAAMTQ</sequence>
<dbReference type="GO" id="GO:0005549">
    <property type="term" value="F:odorant binding"/>
    <property type="evidence" value="ECO:0007669"/>
    <property type="project" value="TreeGrafter"/>
</dbReference>
<evidence type="ECO:0000256" key="4">
    <source>
        <dbReference type="ARBA" id="ARBA00023136"/>
    </source>
</evidence>
<dbReference type="CDD" id="cd00637">
    <property type="entry name" value="7tm_classA_rhodopsin-like"/>
    <property type="match status" value="1"/>
</dbReference>
<comment type="caution">
    <text evidence="8">The sequence shown here is derived from an EMBL/GenBank/DDBJ whole genome shotgun (WGS) entry which is preliminary data.</text>
</comment>
<dbReference type="PANTHER" id="PTHR26451">
    <property type="entry name" value="G_PROTEIN_RECEP_F1_2 DOMAIN-CONTAINING PROTEIN"/>
    <property type="match status" value="1"/>
</dbReference>
<evidence type="ECO:0000256" key="3">
    <source>
        <dbReference type="ARBA" id="ARBA00022989"/>
    </source>
</evidence>
<feature type="transmembrane region" description="Helical" evidence="6">
    <location>
        <begin position="54"/>
        <end position="81"/>
    </location>
</feature>
<evidence type="ECO:0000313" key="8">
    <source>
        <dbReference type="EMBL" id="TWW76990.1"/>
    </source>
</evidence>
<feature type="transmembrane region" description="Helical" evidence="6">
    <location>
        <begin position="143"/>
        <end position="161"/>
    </location>
</feature>
<evidence type="ECO:0000256" key="1">
    <source>
        <dbReference type="ARBA" id="ARBA00004370"/>
    </source>
</evidence>
<keyword evidence="9" id="KW-1185">Reference proteome</keyword>
<evidence type="ECO:0000313" key="9">
    <source>
        <dbReference type="Proteomes" id="UP000324091"/>
    </source>
</evidence>